<name>A0A8J7U6W0_9BACT</name>
<organism evidence="1 2">
    <name type="scientific">Acanthopleuribacter pedis</name>
    <dbReference type="NCBI Taxonomy" id="442870"/>
    <lineage>
        <taxon>Bacteria</taxon>
        <taxon>Pseudomonadati</taxon>
        <taxon>Acidobacteriota</taxon>
        <taxon>Holophagae</taxon>
        <taxon>Acanthopleuribacterales</taxon>
        <taxon>Acanthopleuribacteraceae</taxon>
        <taxon>Acanthopleuribacter</taxon>
    </lineage>
</organism>
<accession>A0A8J7U6W0</accession>
<dbReference type="EMBL" id="JAFREP010000028">
    <property type="protein sequence ID" value="MBO1321838.1"/>
    <property type="molecule type" value="Genomic_DNA"/>
</dbReference>
<dbReference type="Gene3D" id="3.30.2170.10">
    <property type="entry name" value="archaeoglobus fulgidus dsm 4304 superfamily"/>
    <property type="match status" value="1"/>
</dbReference>
<protein>
    <submittedName>
        <fullName evidence="1">DUF99 family protein</fullName>
    </submittedName>
</protein>
<dbReference type="AlphaFoldDB" id="A0A8J7U6W0"/>
<dbReference type="PANTHER" id="PTHR39518:SF2">
    <property type="entry name" value="UPF0215 PROTEIN MJ1150"/>
    <property type="match status" value="1"/>
</dbReference>
<gene>
    <name evidence="1" type="ORF">J3U88_25385</name>
</gene>
<dbReference type="InterPro" id="IPR002802">
    <property type="entry name" value="Endo_dU"/>
</dbReference>
<proteinExistence type="inferred from homology"/>
<dbReference type="PANTHER" id="PTHR39518">
    <property type="entry name" value="UPF0215 PROTEIN MJ1150"/>
    <property type="match status" value="1"/>
</dbReference>
<keyword evidence="2" id="KW-1185">Reference proteome</keyword>
<dbReference type="PIRSF" id="PIRSF006380">
    <property type="entry name" value="UCP006380"/>
    <property type="match status" value="1"/>
</dbReference>
<dbReference type="RefSeq" id="WP_207861811.1">
    <property type="nucleotide sequence ID" value="NZ_JAFREP010000028.1"/>
</dbReference>
<sequence length="195" mass="21591">MKSLQTLLERPKNIRVLGLDDAPFDHERGTPVHFAGIVCETTRMEGMLWGEITKDGSDATEVLIQTVKQSKFYDQIHVVLTDGIAMGGFNVVDLPRLNRELGRPCIAVMRKQPDFDRIFQALAHFEDGDTRRETILAAGRVHHQDPFFFQVQGCDSAVAGKVLQRLTDTGKVPEALRLAHLIGGAVKTGESGKRA</sequence>
<evidence type="ECO:0000313" key="2">
    <source>
        <dbReference type="Proteomes" id="UP000664417"/>
    </source>
</evidence>
<dbReference type="Proteomes" id="UP000664417">
    <property type="component" value="Unassembled WGS sequence"/>
</dbReference>
<reference evidence="1" key="1">
    <citation type="submission" date="2021-03" db="EMBL/GenBank/DDBJ databases">
        <authorList>
            <person name="Wang G."/>
        </authorList>
    </citation>
    <scope>NUCLEOTIDE SEQUENCE</scope>
    <source>
        <strain evidence="1">KCTC 12899</strain>
    </source>
</reference>
<evidence type="ECO:0000313" key="1">
    <source>
        <dbReference type="EMBL" id="MBO1321838.1"/>
    </source>
</evidence>
<dbReference type="HAMAP" id="MF_00582">
    <property type="entry name" value="UPF0215"/>
    <property type="match status" value="1"/>
</dbReference>
<comment type="caution">
    <text evidence="1">The sequence shown here is derived from an EMBL/GenBank/DDBJ whole genome shotgun (WGS) entry which is preliminary data.</text>
</comment>
<dbReference type="Pfam" id="PF01949">
    <property type="entry name" value="Endo_dU"/>
    <property type="match status" value="1"/>
</dbReference>